<name>G8TWF8_SULAD</name>
<keyword evidence="3" id="KW-1185">Reference proteome</keyword>
<dbReference type="Proteomes" id="UP000005439">
    <property type="component" value="Chromosome"/>
</dbReference>
<dbReference type="KEGG" id="sap:Sulac_1359"/>
<dbReference type="EMBL" id="CP003179">
    <property type="protein sequence ID" value="AEW04856.1"/>
    <property type="molecule type" value="Genomic_DNA"/>
</dbReference>
<evidence type="ECO:0000256" key="1">
    <source>
        <dbReference type="SAM" id="Phobius"/>
    </source>
</evidence>
<keyword evidence="1" id="KW-0812">Transmembrane</keyword>
<feature type="transmembrane region" description="Helical" evidence="1">
    <location>
        <begin position="250"/>
        <end position="268"/>
    </location>
</feature>
<feature type="transmembrane region" description="Helical" evidence="1">
    <location>
        <begin position="209"/>
        <end position="230"/>
    </location>
</feature>
<feature type="transmembrane region" description="Helical" evidence="1">
    <location>
        <begin position="314"/>
        <end position="332"/>
    </location>
</feature>
<feature type="transmembrane region" description="Helical" evidence="1">
    <location>
        <begin position="338"/>
        <end position="358"/>
    </location>
</feature>
<feature type="transmembrane region" description="Helical" evidence="1">
    <location>
        <begin position="179"/>
        <end position="197"/>
    </location>
</feature>
<evidence type="ECO:0008006" key="4">
    <source>
        <dbReference type="Google" id="ProtNLM"/>
    </source>
</evidence>
<dbReference type="HOGENOM" id="CLU_733468_0_0_9"/>
<keyword evidence="1" id="KW-1133">Transmembrane helix</keyword>
<feature type="transmembrane region" description="Helical" evidence="1">
    <location>
        <begin position="70"/>
        <end position="92"/>
    </location>
</feature>
<sequence>MQRQFVRVGILFVLFIIAAFGVVWRMPQYDVVEYAFYAKAAFFPPWFHFWPREYPTLSLGVFLLPRLWPLPYRWAFAVTMAGFLAVLLWQGGAFRSRPAWGIRLLIYLFLGAVGLFAQRYDITAAWAAYMALLAARQGQWGRAWGFSLVGVFLKLFPVIFWPMFFIAEYRASGRWRWDRAALAVAVTLVVIGFQIALAVPHQLSWWRYFWNRPIAIGSLPASITVLLHPYRLGVAYGSWNVYAAGWAHRVASGVTVLSGVIWIGLFYAQWRGRLSLESTVLLGIGVLMLSSKVLSVQYLIWLAPFLADRRIHPFFLLSYALNTIVYPLGFVIPGWFSFVVYLLAIRNALLILGFISLWRNERLPTTAQPTPMPTVSA</sequence>
<reference evidence="3" key="1">
    <citation type="submission" date="2011-12" db="EMBL/GenBank/DDBJ databases">
        <title>The complete genome of chromosome of Sulfobacillus acidophilus DSM 10332.</title>
        <authorList>
            <person name="Lucas S."/>
            <person name="Han J."/>
            <person name="Lapidus A."/>
            <person name="Bruce D."/>
            <person name="Goodwin L."/>
            <person name="Pitluck S."/>
            <person name="Peters L."/>
            <person name="Kyrpides N."/>
            <person name="Mavromatis K."/>
            <person name="Ivanova N."/>
            <person name="Mikhailova N."/>
            <person name="Chertkov O."/>
            <person name="Saunders E."/>
            <person name="Detter J.C."/>
            <person name="Tapia R."/>
            <person name="Han C."/>
            <person name="Land M."/>
            <person name="Hauser L."/>
            <person name="Markowitz V."/>
            <person name="Cheng J.-F."/>
            <person name="Hugenholtz P."/>
            <person name="Woyke T."/>
            <person name="Wu D."/>
            <person name="Pukall R."/>
            <person name="Gehrich-Schroeter G."/>
            <person name="Schneider S."/>
            <person name="Klenk H.-P."/>
            <person name="Eisen J.A."/>
        </authorList>
    </citation>
    <scope>NUCLEOTIDE SEQUENCE [LARGE SCALE GENOMIC DNA]</scope>
    <source>
        <strain evidence="3">ATCC 700253 / DSM 10332 / NAL</strain>
    </source>
</reference>
<keyword evidence="1" id="KW-0472">Membrane</keyword>
<evidence type="ECO:0000313" key="3">
    <source>
        <dbReference type="Proteomes" id="UP000005439"/>
    </source>
</evidence>
<dbReference type="STRING" id="679936.Sulac_1359"/>
<dbReference type="PATRIC" id="fig|679936.5.peg.1424"/>
<proteinExistence type="predicted"/>
<feature type="transmembrane region" description="Helical" evidence="1">
    <location>
        <begin position="104"/>
        <end position="132"/>
    </location>
</feature>
<dbReference type="AlphaFoldDB" id="G8TWF8"/>
<feature type="transmembrane region" description="Helical" evidence="1">
    <location>
        <begin position="6"/>
        <end position="24"/>
    </location>
</feature>
<gene>
    <name evidence="2" type="ordered locus">Sulac_1359</name>
</gene>
<organism evidence="2 3">
    <name type="scientific">Sulfobacillus acidophilus (strain ATCC 700253 / DSM 10332 / NAL)</name>
    <dbReference type="NCBI Taxonomy" id="679936"/>
    <lineage>
        <taxon>Bacteria</taxon>
        <taxon>Bacillati</taxon>
        <taxon>Bacillota</taxon>
        <taxon>Clostridia</taxon>
        <taxon>Eubacteriales</taxon>
        <taxon>Clostridiales Family XVII. Incertae Sedis</taxon>
        <taxon>Sulfobacillus</taxon>
    </lineage>
</organism>
<evidence type="ECO:0000313" key="2">
    <source>
        <dbReference type="EMBL" id="AEW04856.1"/>
    </source>
</evidence>
<feature type="transmembrane region" description="Helical" evidence="1">
    <location>
        <begin position="144"/>
        <end position="167"/>
    </location>
</feature>
<accession>G8TWF8</accession>
<feature type="transmembrane region" description="Helical" evidence="1">
    <location>
        <begin position="280"/>
        <end position="302"/>
    </location>
</feature>
<protein>
    <recommendedName>
        <fullName evidence="4">DUF2029 domain-containing protein</fullName>
    </recommendedName>
</protein>
<reference evidence="2 3" key="2">
    <citation type="journal article" date="2012" name="Stand. Genomic Sci.">
        <title>Complete genome sequence of the moderately thermophilic mineral-sulfide-oxidizing firmicute Sulfobacillus acidophilus type strain (NAL(T)).</title>
        <authorList>
            <person name="Anderson I."/>
            <person name="Chertkov O."/>
            <person name="Chen A."/>
            <person name="Saunders E."/>
            <person name="Lapidus A."/>
            <person name="Nolan M."/>
            <person name="Lucas S."/>
            <person name="Hammon N."/>
            <person name="Deshpande S."/>
            <person name="Cheng J.F."/>
            <person name="Han C."/>
            <person name="Tapia R."/>
            <person name="Goodwin L.A."/>
            <person name="Pitluck S."/>
            <person name="Liolios K."/>
            <person name="Pagani I."/>
            <person name="Ivanova N."/>
            <person name="Mikhailova N."/>
            <person name="Pati A."/>
            <person name="Palaniappan K."/>
            <person name="Land M."/>
            <person name="Pan C."/>
            <person name="Rohde M."/>
            <person name="Pukall R."/>
            <person name="Goker M."/>
            <person name="Detter J.C."/>
            <person name="Woyke T."/>
            <person name="Bristow J."/>
            <person name="Eisen J.A."/>
            <person name="Markowitz V."/>
            <person name="Hugenholtz P."/>
            <person name="Kyrpides N.C."/>
            <person name="Klenk H.P."/>
            <person name="Mavromatis K."/>
        </authorList>
    </citation>
    <scope>NUCLEOTIDE SEQUENCE [LARGE SCALE GENOMIC DNA]</scope>
    <source>
        <strain evidence="3">ATCC 700253 / DSM 10332 / NAL</strain>
    </source>
</reference>